<keyword evidence="1" id="KW-1133">Transmembrane helix</keyword>
<sequence>MNHTPIIRVHMVDACRQTLDERADMAHRIGDFLAGLIVGGLVFGAIAWIVGRLA</sequence>
<keyword evidence="1" id="KW-0812">Transmembrane</keyword>
<protein>
    <submittedName>
        <fullName evidence="2">Uncharacterized protein</fullName>
    </submittedName>
</protein>
<reference evidence="2" key="1">
    <citation type="submission" date="2020-05" db="EMBL/GenBank/DDBJ databases">
        <authorList>
            <person name="Chiriac C."/>
            <person name="Salcher M."/>
            <person name="Ghai R."/>
            <person name="Kavagutti S V."/>
        </authorList>
    </citation>
    <scope>NUCLEOTIDE SEQUENCE</scope>
</reference>
<evidence type="ECO:0000256" key="1">
    <source>
        <dbReference type="SAM" id="Phobius"/>
    </source>
</evidence>
<organism evidence="2">
    <name type="scientific">uncultured Caudovirales phage</name>
    <dbReference type="NCBI Taxonomy" id="2100421"/>
    <lineage>
        <taxon>Viruses</taxon>
        <taxon>Duplodnaviria</taxon>
        <taxon>Heunggongvirae</taxon>
        <taxon>Uroviricota</taxon>
        <taxon>Caudoviricetes</taxon>
        <taxon>Peduoviridae</taxon>
        <taxon>Maltschvirus</taxon>
        <taxon>Maltschvirus maltsch</taxon>
    </lineage>
</organism>
<proteinExistence type="predicted"/>
<evidence type="ECO:0000313" key="2">
    <source>
        <dbReference type="EMBL" id="CAB4188137.1"/>
    </source>
</evidence>
<name>A0A6J5QZV0_9CAUD</name>
<dbReference type="EMBL" id="LR797120">
    <property type="protein sequence ID" value="CAB4188137.1"/>
    <property type="molecule type" value="Genomic_DNA"/>
</dbReference>
<keyword evidence="1" id="KW-0472">Membrane</keyword>
<accession>A0A6J5QZV0</accession>
<gene>
    <name evidence="2" type="ORF">UFOVP1165_30</name>
</gene>
<feature type="transmembrane region" description="Helical" evidence="1">
    <location>
        <begin position="32"/>
        <end position="51"/>
    </location>
</feature>